<dbReference type="KEGG" id="acae:HYG86_15100"/>
<dbReference type="GO" id="GO:0035999">
    <property type="term" value="P:tetrahydrofolate interconversion"/>
    <property type="evidence" value="ECO:0007669"/>
    <property type="project" value="TreeGrafter"/>
</dbReference>
<dbReference type="InterPro" id="IPR002698">
    <property type="entry name" value="FTHF_cligase"/>
</dbReference>
<keyword evidence="3 4" id="KW-0067">ATP-binding</keyword>
<gene>
    <name evidence="6" type="ORF">HYG86_15100</name>
</gene>
<dbReference type="Pfam" id="PF01812">
    <property type="entry name" value="5-FTHF_cyc-lig"/>
    <property type="match status" value="1"/>
</dbReference>
<evidence type="ECO:0000256" key="4">
    <source>
        <dbReference type="PIRSR" id="PIRSR006806-1"/>
    </source>
</evidence>
<feature type="binding site" evidence="4">
    <location>
        <begin position="4"/>
        <end position="8"/>
    </location>
    <ligand>
        <name>ATP</name>
        <dbReference type="ChEBI" id="CHEBI:30616"/>
    </ligand>
</feature>
<dbReference type="PANTHER" id="PTHR23407">
    <property type="entry name" value="ATPASE INHIBITOR/5-FORMYLTETRAHYDROFOLATE CYCLO-LIGASE"/>
    <property type="match status" value="1"/>
</dbReference>
<dbReference type="GO" id="GO:0046872">
    <property type="term" value="F:metal ion binding"/>
    <property type="evidence" value="ECO:0007669"/>
    <property type="project" value="UniProtKB-KW"/>
</dbReference>
<dbReference type="PIRSF" id="PIRSF006806">
    <property type="entry name" value="FTHF_cligase"/>
    <property type="match status" value="1"/>
</dbReference>
<evidence type="ECO:0000256" key="1">
    <source>
        <dbReference type="ARBA" id="ARBA00010638"/>
    </source>
</evidence>
<dbReference type="GO" id="GO:0030272">
    <property type="term" value="F:5-formyltetrahydrofolate cyclo-ligase activity"/>
    <property type="evidence" value="ECO:0007669"/>
    <property type="project" value="UniProtKB-EC"/>
</dbReference>
<keyword evidence="5" id="KW-0479">Metal-binding</keyword>
<dbReference type="EC" id="6.3.3.2" evidence="5"/>
<evidence type="ECO:0000256" key="5">
    <source>
        <dbReference type="RuleBase" id="RU361279"/>
    </source>
</evidence>
<feature type="binding site" evidence="4">
    <location>
        <position position="55"/>
    </location>
    <ligand>
        <name>substrate</name>
    </ligand>
</feature>
<dbReference type="RefSeq" id="WP_213166399.1">
    <property type="nucleotide sequence ID" value="NZ_CP058559.1"/>
</dbReference>
<dbReference type="Proteomes" id="UP000516160">
    <property type="component" value="Chromosome"/>
</dbReference>
<feature type="binding site" evidence="4">
    <location>
        <begin position="135"/>
        <end position="143"/>
    </location>
    <ligand>
        <name>ATP</name>
        <dbReference type="ChEBI" id="CHEBI:30616"/>
    </ligand>
</feature>
<dbReference type="SUPFAM" id="SSF100950">
    <property type="entry name" value="NagB/RpiA/CoA transferase-like"/>
    <property type="match status" value="1"/>
</dbReference>
<accession>A0A7G9WBD9</accession>
<dbReference type="NCBIfam" id="TIGR02727">
    <property type="entry name" value="MTHFS_bact"/>
    <property type="match status" value="1"/>
</dbReference>
<protein>
    <recommendedName>
        <fullName evidence="5">5-formyltetrahydrofolate cyclo-ligase</fullName>
        <ecNumber evidence="5">6.3.3.2</ecNumber>
    </recommendedName>
</protein>
<evidence type="ECO:0000313" key="7">
    <source>
        <dbReference type="Proteomes" id="UP000516160"/>
    </source>
</evidence>
<dbReference type="InterPro" id="IPR024185">
    <property type="entry name" value="FTHF_cligase-like_sf"/>
</dbReference>
<name>A0A7G9WBD9_ALKCA</name>
<dbReference type="GO" id="GO:0009396">
    <property type="term" value="P:folic acid-containing compound biosynthetic process"/>
    <property type="evidence" value="ECO:0007669"/>
    <property type="project" value="TreeGrafter"/>
</dbReference>
<evidence type="ECO:0000256" key="3">
    <source>
        <dbReference type="ARBA" id="ARBA00022840"/>
    </source>
</evidence>
<proteinExistence type="inferred from homology"/>
<keyword evidence="7" id="KW-1185">Reference proteome</keyword>
<dbReference type="InterPro" id="IPR037171">
    <property type="entry name" value="NagB/RpiA_transferase-like"/>
</dbReference>
<dbReference type="EMBL" id="CP058559">
    <property type="protein sequence ID" value="QNO16001.1"/>
    <property type="molecule type" value="Genomic_DNA"/>
</dbReference>
<dbReference type="Gene3D" id="3.40.50.10420">
    <property type="entry name" value="NagB/RpiA/CoA transferase-like"/>
    <property type="match status" value="1"/>
</dbReference>
<reference evidence="6 7" key="1">
    <citation type="submission" date="2020-07" db="EMBL/GenBank/DDBJ databases">
        <title>Alkalicella. sp. LB2 genome.</title>
        <authorList>
            <person name="Postec A."/>
            <person name="Quemeneur M."/>
        </authorList>
    </citation>
    <scope>NUCLEOTIDE SEQUENCE [LARGE SCALE GENOMIC DNA]</scope>
    <source>
        <strain evidence="6 7">LB2</strain>
    </source>
</reference>
<feature type="binding site" evidence="4">
    <location>
        <position position="50"/>
    </location>
    <ligand>
        <name>substrate</name>
    </ligand>
</feature>
<organism evidence="6 7">
    <name type="scientific">Alkalicella caledoniensis</name>
    <dbReference type="NCBI Taxonomy" id="2731377"/>
    <lineage>
        <taxon>Bacteria</taxon>
        <taxon>Bacillati</taxon>
        <taxon>Bacillota</taxon>
        <taxon>Clostridia</taxon>
        <taxon>Eubacteriales</taxon>
        <taxon>Proteinivoracaceae</taxon>
        <taxon>Alkalicella</taxon>
    </lineage>
</organism>
<evidence type="ECO:0000313" key="6">
    <source>
        <dbReference type="EMBL" id="QNO16001.1"/>
    </source>
</evidence>
<evidence type="ECO:0000256" key="2">
    <source>
        <dbReference type="ARBA" id="ARBA00022741"/>
    </source>
</evidence>
<dbReference type="GO" id="GO:0005524">
    <property type="term" value="F:ATP binding"/>
    <property type="evidence" value="ECO:0007669"/>
    <property type="project" value="UniProtKB-KW"/>
</dbReference>
<comment type="cofactor">
    <cofactor evidence="5">
        <name>Mg(2+)</name>
        <dbReference type="ChEBI" id="CHEBI:18420"/>
    </cofactor>
</comment>
<keyword evidence="2 4" id="KW-0547">Nucleotide-binding</keyword>
<sequence length="190" mass="22038">MNLKKQLRKEVLECREAISYEIIQDNSSKIHNKLKALNQYQEAQCIMLYLSFKNEVRTQEIITELFSKDKRVFIPVTVHKTKELIVSELLDLENDLEIGNFGVLEPKKEALRPVSPEIIDLVLVPGVAFDQRGYRIGYGAGYYDRFLPKLKEGTPTIALAHEVQMIEHVPNEDFDIPVQYILTHDRILRI</sequence>
<comment type="catalytic activity">
    <reaction evidence="5">
        <text>(6S)-5-formyl-5,6,7,8-tetrahydrofolate + ATP = (6R)-5,10-methenyltetrahydrofolate + ADP + phosphate</text>
        <dbReference type="Rhea" id="RHEA:10488"/>
        <dbReference type="ChEBI" id="CHEBI:30616"/>
        <dbReference type="ChEBI" id="CHEBI:43474"/>
        <dbReference type="ChEBI" id="CHEBI:57455"/>
        <dbReference type="ChEBI" id="CHEBI:57457"/>
        <dbReference type="ChEBI" id="CHEBI:456216"/>
        <dbReference type="EC" id="6.3.3.2"/>
    </reaction>
</comment>
<comment type="similarity">
    <text evidence="1 5">Belongs to the 5-formyltetrahydrofolate cyclo-ligase family.</text>
</comment>
<dbReference type="AlphaFoldDB" id="A0A7G9WBD9"/>
<keyword evidence="6" id="KW-0436">Ligase</keyword>
<dbReference type="PANTHER" id="PTHR23407:SF1">
    <property type="entry name" value="5-FORMYLTETRAHYDROFOLATE CYCLO-LIGASE"/>
    <property type="match status" value="1"/>
</dbReference>
<keyword evidence="5" id="KW-0460">Magnesium</keyword>